<keyword evidence="3" id="KW-0963">Cytoplasm</keyword>
<organism evidence="6 7">
    <name type="scientific">Conidiobolus coronatus (strain ATCC 28846 / CBS 209.66 / NRRL 28638)</name>
    <name type="common">Delacroixia coronata</name>
    <dbReference type="NCBI Taxonomy" id="796925"/>
    <lineage>
        <taxon>Eukaryota</taxon>
        <taxon>Fungi</taxon>
        <taxon>Fungi incertae sedis</taxon>
        <taxon>Zoopagomycota</taxon>
        <taxon>Entomophthoromycotina</taxon>
        <taxon>Entomophthoromycetes</taxon>
        <taxon>Entomophthorales</taxon>
        <taxon>Ancylistaceae</taxon>
        <taxon>Conidiobolus</taxon>
    </lineage>
</organism>
<evidence type="ECO:0000313" key="7">
    <source>
        <dbReference type="Proteomes" id="UP000070444"/>
    </source>
</evidence>
<comment type="similarity">
    <text evidence="2">Belongs to the Rho GDI family.</text>
</comment>
<dbReference type="GO" id="GO:0005934">
    <property type="term" value="C:cellular bud tip"/>
    <property type="evidence" value="ECO:0007669"/>
    <property type="project" value="EnsemblFungi"/>
</dbReference>
<dbReference type="OrthoDB" id="1683373at2759"/>
<dbReference type="PANTHER" id="PTHR10980">
    <property type="entry name" value="RHO GDP-DISSOCIATION INHIBITOR"/>
    <property type="match status" value="1"/>
</dbReference>
<dbReference type="PRINTS" id="PR00492">
    <property type="entry name" value="RHOGDI"/>
</dbReference>
<evidence type="ECO:0000256" key="4">
    <source>
        <dbReference type="ARBA" id="ARBA00054143"/>
    </source>
</evidence>
<dbReference type="Pfam" id="PF02115">
    <property type="entry name" value="Rho_GDI"/>
    <property type="match status" value="1"/>
</dbReference>
<dbReference type="InterPro" id="IPR024792">
    <property type="entry name" value="RhoGDI_dom_sf"/>
</dbReference>
<dbReference type="InterPro" id="IPR000406">
    <property type="entry name" value="Rho_GDI"/>
</dbReference>
<evidence type="ECO:0000256" key="3">
    <source>
        <dbReference type="ARBA" id="ARBA00022490"/>
    </source>
</evidence>
<accession>A0A137NZZ7</accession>
<evidence type="ECO:0000256" key="2">
    <source>
        <dbReference type="ARBA" id="ARBA00009758"/>
    </source>
</evidence>
<dbReference type="STRING" id="796925.A0A137NZZ7"/>
<dbReference type="GO" id="GO:0005829">
    <property type="term" value="C:cytosol"/>
    <property type="evidence" value="ECO:0007669"/>
    <property type="project" value="EnsemblFungi"/>
</dbReference>
<dbReference type="EMBL" id="KQ964583">
    <property type="protein sequence ID" value="KXN68312.1"/>
    <property type="molecule type" value="Genomic_DNA"/>
</dbReference>
<name>A0A137NZZ7_CONC2</name>
<dbReference type="Gene3D" id="2.70.50.30">
    <property type="entry name" value="Coagulation Factor XIII, subunit A, domain 1"/>
    <property type="match status" value="1"/>
</dbReference>
<dbReference type="GO" id="GO:0032889">
    <property type="term" value="P:regulation of vacuole fusion, non-autophagic"/>
    <property type="evidence" value="ECO:0007669"/>
    <property type="project" value="EnsemblFungi"/>
</dbReference>
<dbReference type="GO" id="GO:0007015">
    <property type="term" value="P:actin filament organization"/>
    <property type="evidence" value="ECO:0007669"/>
    <property type="project" value="EnsemblFungi"/>
</dbReference>
<dbReference type="GO" id="GO:0016020">
    <property type="term" value="C:membrane"/>
    <property type="evidence" value="ECO:0007669"/>
    <property type="project" value="TreeGrafter"/>
</dbReference>
<dbReference type="GO" id="GO:0005094">
    <property type="term" value="F:Rho GDP-dissociation inhibitor activity"/>
    <property type="evidence" value="ECO:0007669"/>
    <property type="project" value="EnsemblFungi"/>
</dbReference>
<dbReference type="Proteomes" id="UP000070444">
    <property type="component" value="Unassembled WGS sequence"/>
</dbReference>
<proteinExistence type="inferred from homology"/>
<evidence type="ECO:0000256" key="1">
    <source>
        <dbReference type="ARBA" id="ARBA00004496"/>
    </source>
</evidence>
<reference evidence="6 7" key="1">
    <citation type="journal article" date="2015" name="Genome Biol. Evol.">
        <title>Phylogenomic analyses indicate that early fungi evolved digesting cell walls of algal ancestors of land plants.</title>
        <authorList>
            <person name="Chang Y."/>
            <person name="Wang S."/>
            <person name="Sekimoto S."/>
            <person name="Aerts A.L."/>
            <person name="Choi C."/>
            <person name="Clum A."/>
            <person name="LaButti K.M."/>
            <person name="Lindquist E.A."/>
            <person name="Yee Ngan C."/>
            <person name="Ohm R.A."/>
            <person name="Salamov A.A."/>
            <person name="Grigoriev I.V."/>
            <person name="Spatafora J.W."/>
            <person name="Berbee M.L."/>
        </authorList>
    </citation>
    <scope>NUCLEOTIDE SEQUENCE [LARGE SCALE GENOMIC DNA]</scope>
    <source>
        <strain evidence="6 7">NRRL 28638</strain>
    </source>
</reference>
<dbReference type="InterPro" id="IPR014756">
    <property type="entry name" value="Ig_E-set"/>
</dbReference>
<comment type="subcellular location">
    <subcellularLocation>
        <location evidence="1">Cytoplasm</location>
    </subcellularLocation>
</comment>
<dbReference type="FunFam" id="2.70.50.30:FF:000001">
    <property type="entry name" value="Rho GDP-dissociation inhibitor 1"/>
    <property type="match status" value="1"/>
</dbReference>
<protein>
    <recommendedName>
        <fullName evidence="5">Rho GDP-dissociation inhibitor</fullName>
    </recommendedName>
</protein>
<dbReference type="PANTHER" id="PTHR10980:SF3">
    <property type="entry name" value="LD16419P"/>
    <property type="match status" value="1"/>
</dbReference>
<dbReference type="GO" id="GO:0007266">
    <property type="term" value="P:Rho protein signal transduction"/>
    <property type="evidence" value="ECO:0007669"/>
    <property type="project" value="EnsemblFungi"/>
</dbReference>
<comment type="function">
    <text evidence="4">Regulates the GDP/GTP exchange reaction of the Rho proteins by inhibiting the dissociation of GDP from them, and the subsequent binding of GTP to them.</text>
</comment>
<dbReference type="GO" id="GO:0005935">
    <property type="term" value="C:cellular bud neck"/>
    <property type="evidence" value="ECO:0007669"/>
    <property type="project" value="EnsemblFungi"/>
</dbReference>
<gene>
    <name evidence="6" type="ORF">CONCODRAFT_86524</name>
</gene>
<evidence type="ECO:0000256" key="5">
    <source>
        <dbReference type="ARBA" id="ARBA00071407"/>
    </source>
</evidence>
<keyword evidence="7" id="KW-1185">Reference proteome</keyword>
<dbReference type="SUPFAM" id="SSF81296">
    <property type="entry name" value="E set domains"/>
    <property type="match status" value="1"/>
</dbReference>
<evidence type="ECO:0000313" key="6">
    <source>
        <dbReference type="EMBL" id="KXN68312.1"/>
    </source>
</evidence>
<sequence length="195" mass="21748">MASPKIDSDELVATTTEGYKVGEKKTIEELQALDAEDESLVRWKQSLGLGTGAAAAASDDPRKVIVLSLAMEVAGRSDVVLDLTQTDLKNKNLNISIKEGIEYCLKIKFKIQHEVVSGLKYLHAVKRMGVTLEKRQEMLGSYGPNAEAYEKKFGLEEAPSGMLQRGSYSIKSKFVDDDNVAHLEWDWILEIKKDW</sequence>
<dbReference type="OMA" id="YKPTAAK"/>
<dbReference type="AlphaFoldDB" id="A0A137NZZ7"/>